<feature type="compositionally biased region" description="Polar residues" evidence="1">
    <location>
        <begin position="420"/>
        <end position="454"/>
    </location>
</feature>
<organism evidence="2 3">
    <name type="scientific">Ascaris lumbricoides</name>
    <name type="common">Giant roundworm</name>
    <dbReference type="NCBI Taxonomy" id="6252"/>
    <lineage>
        <taxon>Eukaryota</taxon>
        <taxon>Metazoa</taxon>
        <taxon>Ecdysozoa</taxon>
        <taxon>Nematoda</taxon>
        <taxon>Chromadorea</taxon>
        <taxon>Rhabditida</taxon>
        <taxon>Spirurina</taxon>
        <taxon>Ascaridomorpha</taxon>
        <taxon>Ascaridoidea</taxon>
        <taxon>Ascarididae</taxon>
        <taxon>Ascaris</taxon>
    </lineage>
</organism>
<feature type="compositionally biased region" description="Low complexity" evidence="1">
    <location>
        <begin position="118"/>
        <end position="137"/>
    </location>
</feature>
<dbReference type="SUPFAM" id="SSF52540">
    <property type="entry name" value="P-loop containing nucleoside triphosphate hydrolases"/>
    <property type="match status" value="1"/>
</dbReference>
<feature type="compositionally biased region" description="Basic and acidic residues" evidence="1">
    <location>
        <begin position="407"/>
        <end position="419"/>
    </location>
</feature>
<feature type="compositionally biased region" description="Low complexity" evidence="1">
    <location>
        <begin position="383"/>
        <end position="394"/>
    </location>
</feature>
<dbReference type="WBParaSite" id="ALUE_0002114101-mRNA-1">
    <property type="protein sequence ID" value="ALUE_0002114101-mRNA-1"/>
    <property type="gene ID" value="ALUE_0002114101"/>
</dbReference>
<feature type="region of interest" description="Disordered" evidence="1">
    <location>
        <begin position="322"/>
        <end position="358"/>
    </location>
</feature>
<feature type="compositionally biased region" description="Low complexity" evidence="1">
    <location>
        <begin position="534"/>
        <end position="548"/>
    </location>
</feature>
<feature type="region of interest" description="Disordered" evidence="1">
    <location>
        <begin position="168"/>
        <end position="247"/>
    </location>
</feature>
<dbReference type="Gene3D" id="3.40.50.300">
    <property type="entry name" value="P-loop containing nucleotide triphosphate hydrolases"/>
    <property type="match status" value="1"/>
</dbReference>
<feature type="region of interest" description="Disordered" evidence="1">
    <location>
        <begin position="382"/>
        <end position="559"/>
    </location>
</feature>
<feature type="compositionally biased region" description="Polar residues" evidence="1">
    <location>
        <begin position="170"/>
        <end position="183"/>
    </location>
</feature>
<name>A0A0M3IQW3_ASCLU</name>
<evidence type="ECO:0000256" key="1">
    <source>
        <dbReference type="SAM" id="MobiDB-lite"/>
    </source>
</evidence>
<sequence length="559" mass="59998">MGRNPDAKAFFLEGFPREARQVEDFEREVRAVNMALILDYDEATLRRHMETRGLSVEMIDARIREFKQKTLPSAKYFDDQRLLHLIPGEKDDQTIYERMKMLVQRAMDTGVPVLNSGSSSQPATPQPPQSSASPAATATTSAAVPAATFAATATSALATAAVVAEEARHSTSPTDVNESSLPTHLSRPPTSASRPPTRTSRPPSTGSRHSQPLGTATSQPHGATPSGSGQRISPQPTTPSQKPISESASRKGLLTFLVDVCQAKKMVIKIKLRSGNIRFLCLTLLQLNVESTTPPSNSREQQLISEHAEDMAQSVMAIETPAQFEEGTKSRSASVLATAHDTRKKESPSPINSSPVTAIELRESSAIQTAIVENVEERQPVLSTPITIPSTATSQRSNPHSNIATPVEEHLAASDEARQSNEAIESQSNRTTPVKPSTPVSIRSKTSAKSNKSLHSNKSIMSNKSKKSIASTNSKASKTSTNEQKPEKLKELASPTLANAIEVPVEVGSPAEREEEEREEPEQEGQMVVDSKMSSTASTPGPAGAAAGIQTILKPVSND</sequence>
<dbReference type="InterPro" id="IPR027417">
    <property type="entry name" value="P-loop_NTPase"/>
</dbReference>
<feature type="compositionally biased region" description="Low complexity" evidence="1">
    <location>
        <begin position="456"/>
        <end position="482"/>
    </location>
</feature>
<keyword evidence="2" id="KW-1185">Reference proteome</keyword>
<reference evidence="3" key="1">
    <citation type="submission" date="2017-02" db="UniProtKB">
        <authorList>
            <consortium name="WormBaseParasite"/>
        </authorList>
    </citation>
    <scope>IDENTIFICATION</scope>
</reference>
<feature type="compositionally biased region" description="Polar residues" evidence="1">
    <location>
        <begin position="395"/>
        <end position="404"/>
    </location>
</feature>
<accession>A0A0M3IQW3</accession>
<protein>
    <submittedName>
        <fullName evidence="3">Nucleoside-diphosphate kinase</fullName>
    </submittedName>
</protein>
<evidence type="ECO:0000313" key="2">
    <source>
        <dbReference type="Proteomes" id="UP000036681"/>
    </source>
</evidence>
<feature type="region of interest" description="Disordered" evidence="1">
    <location>
        <begin position="111"/>
        <end position="137"/>
    </location>
</feature>
<evidence type="ECO:0000313" key="3">
    <source>
        <dbReference type="WBParaSite" id="ALUE_0002114101-mRNA-1"/>
    </source>
</evidence>
<proteinExistence type="predicted"/>
<feature type="compositionally biased region" description="Low complexity" evidence="1">
    <location>
        <begin position="186"/>
        <end position="208"/>
    </location>
</feature>
<feature type="compositionally biased region" description="Acidic residues" evidence="1">
    <location>
        <begin position="513"/>
        <end position="523"/>
    </location>
</feature>
<dbReference type="AlphaFoldDB" id="A0A0M3IQW3"/>
<dbReference type="Proteomes" id="UP000036681">
    <property type="component" value="Unplaced"/>
</dbReference>
<feature type="compositionally biased region" description="Polar residues" evidence="1">
    <location>
        <begin position="209"/>
        <end position="247"/>
    </location>
</feature>